<keyword evidence="1" id="KW-0472">Membrane</keyword>
<sequence length="253" mass="26068">MSTSDGIPAAARAGTDPLRRTALVAGVFYLLTFVSIPTLALYGPVREPGYITGPGPDTPVIVGGVLEMVVALAGIGTAVVLYPVVKRQNEAAALGFVGTRVLEAGTIVMCVVSLLSVVSLRRAGAGADALPTAQALVAFHDWVFLLGQGTIPAVNALLLGSLLYRSRLVPRVLPVLGLIGAPLLLASVAATLFDVWGQVSAMSALCALPIAVWEFSLGVYLLVAGFRPSPVIAGTPLGNQSEISGNDDETIRI</sequence>
<gene>
    <name evidence="2" type="ORF">GCM10009559_55910</name>
</gene>
<evidence type="ECO:0000256" key="1">
    <source>
        <dbReference type="SAM" id="Phobius"/>
    </source>
</evidence>
<evidence type="ECO:0000313" key="3">
    <source>
        <dbReference type="Proteomes" id="UP001499967"/>
    </source>
</evidence>
<keyword evidence="1" id="KW-0812">Transmembrane</keyword>
<comment type="caution">
    <text evidence="2">The sequence shown here is derived from an EMBL/GenBank/DDBJ whole genome shotgun (WGS) entry which is preliminary data.</text>
</comment>
<dbReference type="Proteomes" id="UP001499967">
    <property type="component" value="Unassembled WGS sequence"/>
</dbReference>
<feature type="transmembrane region" description="Helical" evidence="1">
    <location>
        <begin position="139"/>
        <end position="160"/>
    </location>
</feature>
<keyword evidence="3" id="KW-1185">Reference proteome</keyword>
<dbReference type="InterPro" id="IPR025495">
    <property type="entry name" value="DUF4386"/>
</dbReference>
<dbReference type="EMBL" id="BAAAHP010000177">
    <property type="protein sequence ID" value="GAA0896736.1"/>
    <property type="molecule type" value="Genomic_DNA"/>
</dbReference>
<accession>A0ABN1N7W4</accession>
<organism evidence="2 3">
    <name type="scientific">Pseudonocardia zijingensis</name>
    <dbReference type="NCBI Taxonomy" id="153376"/>
    <lineage>
        <taxon>Bacteria</taxon>
        <taxon>Bacillati</taxon>
        <taxon>Actinomycetota</taxon>
        <taxon>Actinomycetes</taxon>
        <taxon>Pseudonocardiales</taxon>
        <taxon>Pseudonocardiaceae</taxon>
        <taxon>Pseudonocardia</taxon>
    </lineage>
</organism>
<protein>
    <recommendedName>
        <fullName evidence="4">DUF4386 domain-containing protein</fullName>
    </recommendedName>
</protein>
<keyword evidence="1" id="KW-1133">Transmembrane helix</keyword>
<name>A0ABN1N7W4_9PSEU</name>
<feature type="transmembrane region" description="Helical" evidence="1">
    <location>
        <begin position="172"/>
        <end position="193"/>
    </location>
</feature>
<feature type="transmembrane region" description="Helical" evidence="1">
    <location>
        <begin position="199"/>
        <end position="223"/>
    </location>
</feature>
<feature type="transmembrane region" description="Helical" evidence="1">
    <location>
        <begin position="97"/>
        <end position="119"/>
    </location>
</feature>
<reference evidence="2 3" key="1">
    <citation type="journal article" date="2019" name="Int. J. Syst. Evol. Microbiol.">
        <title>The Global Catalogue of Microorganisms (GCM) 10K type strain sequencing project: providing services to taxonomists for standard genome sequencing and annotation.</title>
        <authorList>
            <consortium name="The Broad Institute Genomics Platform"/>
            <consortium name="The Broad Institute Genome Sequencing Center for Infectious Disease"/>
            <person name="Wu L."/>
            <person name="Ma J."/>
        </authorList>
    </citation>
    <scope>NUCLEOTIDE SEQUENCE [LARGE SCALE GENOMIC DNA]</scope>
    <source>
        <strain evidence="2 3">JCM 11117</strain>
    </source>
</reference>
<feature type="transmembrane region" description="Helical" evidence="1">
    <location>
        <begin position="21"/>
        <end position="40"/>
    </location>
</feature>
<evidence type="ECO:0000313" key="2">
    <source>
        <dbReference type="EMBL" id="GAA0896736.1"/>
    </source>
</evidence>
<feature type="transmembrane region" description="Helical" evidence="1">
    <location>
        <begin position="60"/>
        <end position="85"/>
    </location>
</feature>
<dbReference type="RefSeq" id="WP_343944596.1">
    <property type="nucleotide sequence ID" value="NZ_BAAAHP010000177.1"/>
</dbReference>
<dbReference type="Pfam" id="PF14329">
    <property type="entry name" value="DUF4386"/>
    <property type="match status" value="1"/>
</dbReference>
<proteinExistence type="predicted"/>
<evidence type="ECO:0008006" key="4">
    <source>
        <dbReference type="Google" id="ProtNLM"/>
    </source>
</evidence>